<reference evidence="3 4" key="1">
    <citation type="submission" date="2018-02" db="EMBL/GenBank/DDBJ databases">
        <title>Complete genome sequence of Streptomyces dengpaensis, the producer of angucyclines.</title>
        <authorList>
            <person name="Yumei L."/>
        </authorList>
    </citation>
    <scope>NUCLEOTIDE SEQUENCE [LARGE SCALE GENOMIC DNA]</scope>
    <source>
        <strain evidence="3 4">XZHG99</strain>
    </source>
</reference>
<keyword evidence="2" id="KW-0472">Membrane</keyword>
<protein>
    <submittedName>
        <fullName evidence="3">Uncharacterized protein</fullName>
    </submittedName>
</protein>
<evidence type="ECO:0000313" key="4">
    <source>
        <dbReference type="Proteomes" id="UP000238413"/>
    </source>
</evidence>
<feature type="region of interest" description="Disordered" evidence="1">
    <location>
        <begin position="44"/>
        <end position="76"/>
    </location>
</feature>
<dbReference type="EMBL" id="CP026652">
    <property type="protein sequence ID" value="AVH56605.1"/>
    <property type="molecule type" value="Genomic_DNA"/>
</dbReference>
<dbReference type="Proteomes" id="UP000238413">
    <property type="component" value="Chromosome"/>
</dbReference>
<evidence type="ECO:0000313" key="3">
    <source>
        <dbReference type="EMBL" id="AVH56605.1"/>
    </source>
</evidence>
<evidence type="ECO:0000256" key="2">
    <source>
        <dbReference type="SAM" id="Phobius"/>
    </source>
</evidence>
<accession>A0ABM6SPJ4</accession>
<sequence length="76" mass="8040">MVFMETLIENFDNLPGILTVLGIFVILALPGLIGLAHERRIDRQLRASSPAPSPSSPEGPCTTPGPARLRTTAGTS</sequence>
<evidence type="ECO:0000256" key="1">
    <source>
        <dbReference type="SAM" id="MobiDB-lite"/>
    </source>
</evidence>
<name>A0ABM6SPJ4_9ACTN</name>
<keyword evidence="2" id="KW-0812">Transmembrane</keyword>
<keyword evidence="4" id="KW-1185">Reference proteome</keyword>
<feature type="transmembrane region" description="Helical" evidence="2">
    <location>
        <begin position="14"/>
        <end position="36"/>
    </location>
</feature>
<proteinExistence type="predicted"/>
<gene>
    <name evidence="3" type="ORF">C4B68_13415</name>
</gene>
<organism evidence="3 4">
    <name type="scientific">Streptomyces dengpaensis</name>
    <dbReference type="NCBI Taxonomy" id="2049881"/>
    <lineage>
        <taxon>Bacteria</taxon>
        <taxon>Bacillati</taxon>
        <taxon>Actinomycetota</taxon>
        <taxon>Actinomycetes</taxon>
        <taxon>Kitasatosporales</taxon>
        <taxon>Streptomycetaceae</taxon>
        <taxon>Streptomyces</taxon>
    </lineage>
</organism>
<keyword evidence="2" id="KW-1133">Transmembrane helix</keyword>